<feature type="domain" description="STAS" evidence="3">
    <location>
        <begin position="13"/>
        <end position="111"/>
    </location>
</feature>
<keyword evidence="5" id="KW-1185">Reference proteome</keyword>
<evidence type="ECO:0000256" key="2">
    <source>
        <dbReference type="RuleBase" id="RU003749"/>
    </source>
</evidence>
<evidence type="ECO:0000256" key="1">
    <source>
        <dbReference type="ARBA" id="ARBA00009013"/>
    </source>
</evidence>
<reference evidence="4 5" key="1">
    <citation type="submission" date="2019-08" db="EMBL/GenBank/DDBJ databases">
        <title>Genome of Vicingus serpentipes NCIMB 15042.</title>
        <authorList>
            <person name="Bowman J.P."/>
        </authorList>
    </citation>
    <scope>NUCLEOTIDE SEQUENCE [LARGE SCALE GENOMIC DNA]</scope>
    <source>
        <strain evidence="4 5">NCIMB 15042</strain>
    </source>
</reference>
<proteinExistence type="inferred from homology"/>
<name>A0A5C6RV91_9FLAO</name>
<accession>A0A5C6RV91</accession>
<dbReference type="NCBIfam" id="TIGR00377">
    <property type="entry name" value="ant_ant_sig"/>
    <property type="match status" value="1"/>
</dbReference>
<dbReference type="OrthoDB" id="9796110at2"/>
<gene>
    <name evidence="4" type="ORF">FRY74_04380</name>
</gene>
<evidence type="ECO:0000313" key="4">
    <source>
        <dbReference type="EMBL" id="TXB65809.1"/>
    </source>
</evidence>
<dbReference type="CDD" id="cd07043">
    <property type="entry name" value="STAS_anti-anti-sigma_factors"/>
    <property type="match status" value="1"/>
</dbReference>
<dbReference type="AlphaFoldDB" id="A0A5C6RV91"/>
<dbReference type="InterPro" id="IPR002645">
    <property type="entry name" value="STAS_dom"/>
</dbReference>
<evidence type="ECO:0000259" key="3">
    <source>
        <dbReference type="PROSITE" id="PS50801"/>
    </source>
</evidence>
<dbReference type="Gene3D" id="3.30.750.24">
    <property type="entry name" value="STAS domain"/>
    <property type="match status" value="1"/>
</dbReference>
<protein>
    <recommendedName>
        <fullName evidence="2">Anti-sigma factor antagonist</fullName>
    </recommendedName>
</protein>
<dbReference type="PROSITE" id="PS50801">
    <property type="entry name" value="STAS"/>
    <property type="match status" value="1"/>
</dbReference>
<dbReference type="PANTHER" id="PTHR33495:SF2">
    <property type="entry name" value="ANTI-SIGMA FACTOR ANTAGONIST TM_1081-RELATED"/>
    <property type="match status" value="1"/>
</dbReference>
<dbReference type="GO" id="GO:0043856">
    <property type="term" value="F:anti-sigma factor antagonist activity"/>
    <property type="evidence" value="ECO:0007669"/>
    <property type="project" value="InterPro"/>
</dbReference>
<dbReference type="Proteomes" id="UP000321721">
    <property type="component" value="Unassembled WGS sequence"/>
</dbReference>
<dbReference type="InterPro" id="IPR036513">
    <property type="entry name" value="STAS_dom_sf"/>
</dbReference>
<comment type="caution">
    <text evidence="4">The sequence shown here is derived from an EMBL/GenBank/DDBJ whole genome shotgun (WGS) entry which is preliminary data.</text>
</comment>
<dbReference type="PANTHER" id="PTHR33495">
    <property type="entry name" value="ANTI-SIGMA FACTOR ANTAGONIST TM_1081-RELATED-RELATED"/>
    <property type="match status" value="1"/>
</dbReference>
<evidence type="ECO:0000313" key="5">
    <source>
        <dbReference type="Proteomes" id="UP000321721"/>
    </source>
</evidence>
<comment type="similarity">
    <text evidence="1 2">Belongs to the anti-sigma-factor antagonist family.</text>
</comment>
<dbReference type="RefSeq" id="WP_147099013.1">
    <property type="nucleotide sequence ID" value="NZ_VOOS01000002.1"/>
</dbReference>
<dbReference type="EMBL" id="VOOS01000002">
    <property type="protein sequence ID" value="TXB65809.1"/>
    <property type="molecule type" value="Genomic_DNA"/>
</dbReference>
<organism evidence="4 5">
    <name type="scientific">Vicingus serpentipes</name>
    <dbReference type="NCBI Taxonomy" id="1926625"/>
    <lineage>
        <taxon>Bacteria</taxon>
        <taxon>Pseudomonadati</taxon>
        <taxon>Bacteroidota</taxon>
        <taxon>Flavobacteriia</taxon>
        <taxon>Flavobacteriales</taxon>
        <taxon>Vicingaceae</taxon>
        <taxon>Vicingus</taxon>
    </lineage>
</organism>
<dbReference type="InterPro" id="IPR003658">
    <property type="entry name" value="Anti-sigma_ant"/>
</dbReference>
<dbReference type="Pfam" id="PF01740">
    <property type="entry name" value="STAS"/>
    <property type="match status" value="1"/>
</dbReference>
<dbReference type="SUPFAM" id="SSF52091">
    <property type="entry name" value="SpoIIaa-like"/>
    <property type="match status" value="1"/>
</dbReference>
<sequence>MSFSTKKYDNYTLIVFSTDKLDAVVSPDLKAELVLINKGGEKNILIDLTSVKYCDSSGLSALLIGNRLCKEASGSFILSCLQASVQKLIVISQLDSVLTITPTLPEAIDLLFMEEIERDLDLGDLDD</sequence>